<dbReference type="InterPro" id="IPR006175">
    <property type="entry name" value="YjgF/YER057c/UK114"/>
</dbReference>
<evidence type="ECO:0000313" key="1">
    <source>
        <dbReference type="EMBL" id="KAL2851249.1"/>
    </source>
</evidence>
<dbReference type="Pfam" id="PF01042">
    <property type="entry name" value="Ribonuc_L-PSP"/>
    <property type="match status" value="1"/>
</dbReference>
<dbReference type="Proteomes" id="UP001610444">
    <property type="component" value="Unassembled WGS sequence"/>
</dbReference>
<evidence type="ECO:0000313" key="2">
    <source>
        <dbReference type="Proteomes" id="UP001610444"/>
    </source>
</evidence>
<dbReference type="GeneID" id="98155116"/>
<dbReference type="EMBL" id="JBFXLR010000018">
    <property type="protein sequence ID" value="KAL2851249.1"/>
    <property type="molecule type" value="Genomic_DNA"/>
</dbReference>
<keyword evidence="2" id="KW-1185">Reference proteome</keyword>
<protein>
    <submittedName>
        <fullName evidence="1">Endoribonuclease L-PSP/chorismate mutase-like protein</fullName>
    </submittedName>
</protein>
<organism evidence="1 2">
    <name type="scientific">Aspergillus pseudodeflectus</name>
    <dbReference type="NCBI Taxonomy" id="176178"/>
    <lineage>
        <taxon>Eukaryota</taxon>
        <taxon>Fungi</taxon>
        <taxon>Dikarya</taxon>
        <taxon>Ascomycota</taxon>
        <taxon>Pezizomycotina</taxon>
        <taxon>Eurotiomycetes</taxon>
        <taxon>Eurotiomycetidae</taxon>
        <taxon>Eurotiales</taxon>
        <taxon>Aspergillaceae</taxon>
        <taxon>Aspergillus</taxon>
        <taxon>Aspergillus subgen. Nidulantes</taxon>
    </lineage>
</organism>
<accession>A0ABR4KHG9</accession>
<name>A0ABR4KHG9_9EURO</name>
<comment type="caution">
    <text evidence="1">The sequence shown here is derived from an EMBL/GenBank/DDBJ whole genome shotgun (WGS) entry which is preliminary data.</text>
</comment>
<dbReference type="RefSeq" id="XP_070899690.1">
    <property type="nucleotide sequence ID" value="XM_071039952.1"/>
</dbReference>
<dbReference type="Gene3D" id="3.30.1330.40">
    <property type="entry name" value="RutC-like"/>
    <property type="match status" value="1"/>
</dbReference>
<proteinExistence type="predicted"/>
<dbReference type="InterPro" id="IPR035959">
    <property type="entry name" value="RutC-like_sf"/>
</dbReference>
<gene>
    <name evidence="1" type="ORF">BJX68DRAFT_236046</name>
</gene>
<reference evidence="1 2" key="1">
    <citation type="submission" date="2024-07" db="EMBL/GenBank/DDBJ databases">
        <title>Section-level genome sequencing and comparative genomics of Aspergillus sections Usti and Cavernicolus.</title>
        <authorList>
            <consortium name="Lawrence Berkeley National Laboratory"/>
            <person name="Nybo J.L."/>
            <person name="Vesth T.C."/>
            <person name="Theobald S."/>
            <person name="Frisvad J.C."/>
            <person name="Larsen T.O."/>
            <person name="Kjaerboelling I."/>
            <person name="Rothschild-Mancinelli K."/>
            <person name="Lyhne E.K."/>
            <person name="Kogle M.E."/>
            <person name="Barry K."/>
            <person name="Clum A."/>
            <person name="Na H."/>
            <person name="Ledsgaard L."/>
            <person name="Lin J."/>
            <person name="Lipzen A."/>
            <person name="Kuo A."/>
            <person name="Riley R."/>
            <person name="Mondo S."/>
            <person name="LaButti K."/>
            <person name="Haridas S."/>
            <person name="Pangalinan J."/>
            <person name="Salamov A.A."/>
            <person name="Simmons B.A."/>
            <person name="Magnuson J.K."/>
            <person name="Chen J."/>
            <person name="Drula E."/>
            <person name="Henrissat B."/>
            <person name="Wiebenga A."/>
            <person name="Lubbers R.J."/>
            <person name="Gomes A.C."/>
            <person name="Macurrencykelacurrency M.R."/>
            <person name="Stajich J."/>
            <person name="Grigoriev I.V."/>
            <person name="Mortensen U.H."/>
            <person name="De vries R.P."/>
            <person name="Baker S.E."/>
            <person name="Andersen M.R."/>
        </authorList>
    </citation>
    <scope>NUCLEOTIDE SEQUENCE [LARGE SCALE GENOMIC DNA]</scope>
    <source>
        <strain evidence="1 2">CBS 756.74</strain>
    </source>
</reference>
<dbReference type="SUPFAM" id="SSF55298">
    <property type="entry name" value="YjgF-like"/>
    <property type="match status" value="1"/>
</dbReference>
<sequence>MPEYTLSTFTTAGAQAFNPTGVLTDVANTLGLSQAIVIPPNASLIVTSGQCGFKENTDSFPADINEEVMLAFANAERTLKEAGVADGWKQVYQLTTYAPSLDDEWLAAVQAAKEKHLGLNRPAWTGVTVPSLYGGARLEMTIYAFVPAAGGRASSERL</sequence>